<dbReference type="STRING" id="7574.A0A1S3HCX6"/>
<dbReference type="GO" id="GO:0016491">
    <property type="term" value="F:oxidoreductase activity"/>
    <property type="evidence" value="ECO:0007669"/>
    <property type="project" value="UniProtKB-KW"/>
</dbReference>
<dbReference type="RefSeq" id="XP_013383842.1">
    <property type="nucleotide sequence ID" value="XM_013528388.2"/>
</dbReference>
<organism evidence="5 6">
    <name type="scientific">Lingula anatina</name>
    <name type="common">Brachiopod</name>
    <name type="synonym">Lingula unguis</name>
    <dbReference type="NCBI Taxonomy" id="7574"/>
    <lineage>
        <taxon>Eukaryota</taxon>
        <taxon>Metazoa</taxon>
        <taxon>Spiralia</taxon>
        <taxon>Lophotrochozoa</taxon>
        <taxon>Brachiopoda</taxon>
        <taxon>Linguliformea</taxon>
        <taxon>Lingulata</taxon>
        <taxon>Lingulida</taxon>
        <taxon>Linguloidea</taxon>
        <taxon>Lingulidae</taxon>
        <taxon>Lingula</taxon>
    </lineage>
</organism>
<dbReference type="SUPFAM" id="SSF55347">
    <property type="entry name" value="Glyceraldehyde-3-phosphate dehydrogenase-like, C-terminal domain"/>
    <property type="match status" value="1"/>
</dbReference>
<dbReference type="RefSeq" id="XP_013383849.1">
    <property type="nucleotide sequence ID" value="XM_013528395.2"/>
</dbReference>
<dbReference type="OrthoDB" id="64915at2759"/>
<dbReference type="Gene3D" id="3.40.50.720">
    <property type="entry name" value="NAD(P)-binding Rossmann-like Domain"/>
    <property type="match status" value="1"/>
</dbReference>
<keyword evidence="2" id="KW-0560">Oxidoreductase</keyword>
<evidence type="ECO:0000313" key="9">
    <source>
        <dbReference type="RefSeq" id="XP_013383843.1"/>
    </source>
</evidence>
<dbReference type="GO" id="GO:0005737">
    <property type="term" value="C:cytoplasm"/>
    <property type="evidence" value="ECO:0007669"/>
    <property type="project" value="TreeGrafter"/>
</dbReference>
<dbReference type="KEGG" id="lak:106154129"/>
<proteinExistence type="inferred from homology"/>
<dbReference type="PANTHER" id="PTHR42840">
    <property type="entry name" value="NAD(P)-BINDING ROSSMANN-FOLD SUPERFAMILY PROTEIN-RELATED"/>
    <property type="match status" value="1"/>
</dbReference>
<dbReference type="RefSeq" id="XP_013383840.1">
    <property type="nucleotide sequence ID" value="XM_013528386.2"/>
</dbReference>
<dbReference type="InterPro" id="IPR055170">
    <property type="entry name" value="GFO_IDH_MocA-like_dom"/>
</dbReference>
<dbReference type="RefSeq" id="XP_013383844.1">
    <property type="nucleotide sequence ID" value="XM_013528390.2"/>
</dbReference>
<evidence type="ECO:0000313" key="12">
    <source>
        <dbReference type="RefSeq" id="XP_013383848.1"/>
    </source>
</evidence>
<evidence type="ECO:0000256" key="2">
    <source>
        <dbReference type="ARBA" id="ARBA00023002"/>
    </source>
</evidence>
<dbReference type="AlphaFoldDB" id="A0A1S3HCX6"/>
<dbReference type="Gene3D" id="3.30.360.10">
    <property type="entry name" value="Dihydrodipicolinate Reductase, domain 2"/>
    <property type="match status" value="1"/>
</dbReference>
<dbReference type="InterPro" id="IPR036291">
    <property type="entry name" value="NAD(P)-bd_dom_sf"/>
</dbReference>
<dbReference type="GeneID" id="106154129"/>
<evidence type="ECO:0000313" key="13">
    <source>
        <dbReference type="RefSeq" id="XP_013383849.1"/>
    </source>
</evidence>
<dbReference type="RefSeq" id="XP_013383848.1">
    <property type="nucleotide sequence ID" value="XM_013528394.2"/>
</dbReference>
<evidence type="ECO:0000256" key="1">
    <source>
        <dbReference type="ARBA" id="ARBA00010928"/>
    </source>
</evidence>
<evidence type="ECO:0000259" key="3">
    <source>
        <dbReference type="Pfam" id="PF01408"/>
    </source>
</evidence>
<evidence type="ECO:0000259" key="4">
    <source>
        <dbReference type="Pfam" id="PF22725"/>
    </source>
</evidence>
<dbReference type="InterPro" id="IPR000683">
    <property type="entry name" value="Gfo/Idh/MocA-like_OxRdtase_N"/>
</dbReference>
<reference evidence="6 7" key="1">
    <citation type="submission" date="2025-04" db="UniProtKB">
        <authorList>
            <consortium name="RefSeq"/>
        </authorList>
    </citation>
    <scope>IDENTIFICATION</scope>
    <source>
        <tissue evidence="6 7">Gonads</tissue>
    </source>
</reference>
<sequence length="350" mass="38646">MASPGEEMADDIMGVAVFGTGRIGAIHFKHLMIMPDVEVLWLVEEDTQRGESLAKSHRSKARVVSPEHSEQVYADKRVSAVVVATPAATHEEIIQKSLKAGKAVFCEKPIDVSWKVVRRLYDEAEQAGKPLQCGFNRRFDPQLRHLQRRLLSGEIGKPMMAKTCSRDACPDMASAAAYSAAHGGYFLDSTVHDIDVMCWLLGEHPISVSCTVHTHDPVFMQHGDFDTIVAVLKFPSGVIGVIDQSRHAVYGHDQRVEVLGSNGMLTSENQHPSSVHHWTPEGVSGTPIVYNLHRYDSAYEEELKHFIKTAAGKESLELTGDHVVKVMQIATACRESAVRGQTIELNKLFA</sequence>
<keyword evidence="5" id="KW-1185">Reference proteome</keyword>
<dbReference type="GO" id="GO:0000166">
    <property type="term" value="F:nucleotide binding"/>
    <property type="evidence" value="ECO:0007669"/>
    <property type="project" value="InterPro"/>
</dbReference>
<evidence type="ECO:0000313" key="5">
    <source>
        <dbReference type="Proteomes" id="UP000085678"/>
    </source>
</evidence>
<evidence type="ECO:0000313" key="7">
    <source>
        <dbReference type="RefSeq" id="XP_013383841.1"/>
    </source>
</evidence>
<name>A0A1S3HCX6_LINAN</name>
<dbReference type="SUPFAM" id="SSF51735">
    <property type="entry name" value="NAD(P)-binding Rossmann-fold domains"/>
    <property type="match status" value="1"/>
</dbReference>
<feature type="domain" description="Gfo/Idh/MocA-like oxidoreductase N-terminal" evidence="3">
    <location>
        <begin position="14"/>
        <end position="135"/>
    </location>
</feature>
<gene>
    <name evidence="6 7 8 9 10 11 12 13" type="primary">LOC106154129</name>
</gene>
<dbReference type="GO" id="GO:0006740">
    <property type="term" value="P:NADPH regeneration"/>
    <property type="evidence" value="ECO:0007669"/>
    <property type="project" value="TreeGrafter"/>
</dbReference>
<dbReference type="PANTHER" id="PTHR42840:SF3">
    <property type="entry name" value="BINDING ROSSMANN FOLD OXIDOREDUCTASE, PUTATIVE (AFU_ORTHOLOGUE AFUA_2G10240)-RELATED"/>
    <property type="match status" value="1"/>
</dbReference>
<protein>
    <submittedName>
        <fullName evidence="6 7">Uncharacterized protein LOC106154129</fullName>
    </submittedName>
</protein>
<evidence type="ECO:0000313" key="6">
    <source>
        <dbReference type="RefSeq" id="XP_013383840.1"/>
    </source>
</evidence>
<dbReference type="RefSeq" id="XP_013383847.1">
    <property type="nucleotide sequence ID" value="XM_013528393.2"/>
</dbReference>
<comment type="similarity">
    <text evidence="1">Belongs to the Gfo/Idh/MocA family.</text>
</comment>
<accession>A0A1S3HCX6</accession>
<dbReference type="Pfam" id="PF22725">
    <property type="entry name" value="GFO_IDH_MocA_C3"/>
    <property type="match status" value="1"/>
</dbReference>
<dbReference type="OMA" id="DFFMDRF"/>
<evidence type="ECO:0000313" key="10">
    <source>
        <dbReference type="RefSeq" id="XP_013383844.1"/>
    </source>
</evidence>
<dbReference type="RefSeq" id="XP_013383841.1">
    <property type="nucleotide sequence ID" value="XM_013528387.2"/>
</dbReference>
<dbReference type="Pfam" id="PF01408">
    <property type="entry name" value="GFO_IDH_MocA"/>
    <property type="match status" value="1"/>
</dbReference>
<dbReference type="Proteomes" id="UP000085678">
    <property type="component" value="Unplaced"/>
</dbReference>
<dbReference type="RefSeq" id="XP_013383843.1">
    <property type="nucleotide sequence ID" value="XM_013528389.2"/>
</dbReference>
<evidence type="ECO:0000313" key="8">
    <source>
        <dbReference type="RefSeq" id="XP_013383842.1"/>
    </source>
</evidence>
<evidence type="ECO:0000313" key="11">
    <source>
        <dbReference type="RefSeq" id="XP_013383847.1"/>
    </source>
</evidence>
<feature type="domain" description="GFO/IDH/MocA-like oxidoreductase" evidence="4">
    <location>
        <begin position="144"/>
        <end position="265"/>
    </location>
</feature>